<evidence type="ECO:0000256" key="1">
    <source>
        <dbReference type="SAM" id="MobiDB-lite"/>
    </source>
</evidence>
<dbReference type="Proteomes" id="UP001456524">
    <property type="component" value="Unassembled WGS sequence"/>
</dbReference>
<name>A0ABR1Y596_9PEZI</name>
<comment type="caution">
    <text evidence="2">The sequence shown here is derived from an EMBL/GenBank/DDBJ whole genome shotgun (WGS) entry which is preliminary data.</text>
</comment>
<evidence type="ECO:0000313" key="2">
    <source>
        <dbReference type="EMBL" id="KAK8176147.1"/>
    </source>
</evidence>
<accession>A0ABR1Y596</accession>
<organism evidence="2 3">
    <name type="scientific">Phyllosticta citrichinensis</name>
    <dbReference type="NCBI Taxonomy" id="1130410"/>
    <lineage>
        <taxon>Eukaryota</taxon>
        <taxon>Fungi</taxon>
        <taxon>Dikarya</taxon>
        <taxon>Ascomycota</taxon>
        <taxon>Pezizomycotina</taxon>
        <taxon>Dothideomycetes</taxon>
        <taxon>Dothideomycetes incertae sedis</taxon>
        <taxon>Botryosphaeriales</taxon>
        <taxon>Phyllostictaceae</taxon>
        <taxon>Phyllosticta</taxon>
    </lineage>
</organism>
<feature type="region of interest" description="Disordered" evidence="1">
    <location>
        <begin position="1"/>
        <end position="20"/>
    </location>
</feature>
<feature type="compositionally biased region" description="Polar residues" evidence="1">
    <location>
        <begin position="242"/>
        <end position="252"/>
    </location>
</feature>
<gene>
    <name evidence="2" type="ORF">IWX90DRAFT_132998</name>
</gene>
<sequence>MQKATASTKTAQRTTNSSTCSACSQQAPEAELPSPHALQSLFRCHCSSAAGGRWRLPRSPWSRFVGARNRLKNTLSRPTKNCHGRLPQLCRLRNKGRTEWFGRRLHLLGHETGPTMTQWQWQSAWQCGFGQADSSLKEMALAVSSRPEDGYPRSLDVLTHADTRSQRGVSVSNKLSSLRPSHRPANLCELNPNHPRGSLCSTNHGFDRDTVLDSAVDARIAWTRLLSSTQRFQLRHVCPASQPVSKTSTQPRLPSATGRDGFHARRTMKSLRGQAELQSVCCGQARSLPANGPVKRSKPK</sequence>
<reference evidence="2 3" key="1">
    <citation type="journal article" date="2022" name="G3 (Bethesda)">
        <title>Enemy or ally: a genomic approach to elucidate the lifestyle of Phyllosticta citrichinaensis.</title>
        <authorList>
            <person name="Buijs V.A."/>
            <person name="Groenewald J.Z."/>
            <person name="Haridas S."/>
            <person name="LaButti K.M."/>
            <person name="Lipzen A."/>
            <person name="Martin F.M."/>
            <person name="Barry K."/>
            <person name="Grigoriev I.V."/>
            <person name="Crous P.W."/>
            <person name="Seidl M.F."/>
        </authorList>
    </citation>
    <scope>NUCLEOTIDE SEQUENCE [LARGE SCALE GENOMIC DNA]</scope>
    <source>
        <strain evidence="2 3">CBS 129764</strain>
    </source>
</reference>
<proteinExistence type="predicted"/>
<keyword evidence="3" id="KW-1185">Reference proteome</keyword>
<dbReference type="EMBL" id="JBBWUH010000002">
    <property type="protein sequence ID" value="KAK8176147.1"/>
    <property type="molecule type" value="Genomic_DNA"/>
</dbReference>
<protein>
    <submittedName>
        <fullName evidence="2">Uncharacterized protein</fullName>
    </submittedName>
</protein>
<feature type="region of interest" description="Disordered" evidence="1">
    <location>
        <begin position="242"/>
        <end position="262"/>
    </location>
</feature>
<evidence type="ECO:0000313" key="3">
    <source>
        <dbReference type="Proteomes" id="UP001456524"/>
    </source>
</evidence>